<dbReference type="SMART" id="SM00256">
    <property type="entry name" value="FBOX"/>
    <property type="match status" value="1"/>
</dbReference>
<keyword evidence="3" id="KW-1185">Reference proteome</keyword>
<organism evidence="2 3">
    <name type="scientific">Russula ochroleuca</name>
    <dbReference type="NCBI Taxonomy" id="152965"/>
    <lineage>
        <taxon>Eukaryota</taxon>
        <taxon>Fungi</taxon>
        <taxon>Dikarya</taxon>
        <taxon>Basidiomycota</taxon>
        <taxon>Agaricomycotina</taxon>
        <taxon>Agaricomycetes</taxon>
        <taxon>Russulales</taxon>
        <taxon>Russulaceae</taxon>
        <taxon>Russula</taxon>
    </lineage>
</organism>
<dbReference type="Pfam" id="PF12937">
    <property type="entry name" value="F-box-like"/>
    <property type="match status" value="1"/>
</dbReference>
<evidence type="ECO:0000313" key="2">
    <source>
        <dbReference type="EMBL" id="KAF8484011.1"/>
    </source>
</evidence>
<feature type="domain" description="F-box" evidence="1">
    <location>
        <begin position="63"/>
        <end position="111"/>
    </location>
</feature>
<reference evidence="2" key="2">
    <citation type="journal article" date="2020" name="Nat. Commun.">
        <title>Large-scale genome sequencing of mycorrhizal fungi provides insights into the early evolution of symbiotic traits.</title>
        <authorList>
            <person name="Miyauchi S."/>
            <person name="Kiss E."/>
            <person name="Kuo A."/>
            <person name="Drula E."/>
            <person name="Kohler A."/>
            <person name="Sanchez-Garcia M."/>
            <person name="Morin E."/>
            <person name="Andreopoulos B."/>
            <person name="Barry K.W."/>
            <person name="Bonito G."/>
            <person name="Buee M."/>
            <person name="Carver A."/>
            <person name="Chen C."/>
            <person name="Cichocki N."/>
            <person name="Clum A."/>
            <person name="Culley D."/>
            <person name="Crous P.W."/>
            <person name="Fauchery L."/>
            <person name="Girlanda M."/>
            <person name="Hayes R.D."/>
            <person name="Keri Z."/>
            <person name="LaButti K."/>
            <person name="Lipzen A."/>
            <person name="Lombard V."/>
            <person name="Magnuson J."/>
            <person name="Maillard F."/>
            <person name="Murat C."/>
            <person name="Nolan M."/>
            <person name="Ohm R.A."/>
            <person name="Pangilinan J."/>
            <person name="Pereira M.F."/>
            <person name="Perotto S."/>
            <person name="Peter M."/>
            <person name="Pfister S."/>
            <person name="Riley R."/>
            <person name="Sitrit Y."/>
            <person name="Stielow J.B."/>
            <person name="Szollosi G."/>
            <person name="Zifcakova L."/>
            <person name="Stursova M."/>
            <person name="Spatafora J.W."/>
            <person name="Tedersoo L."/>
            <person name="Vaario L.M."/>
            <person name="Yamada A."/>
            <person name="Yan M."/>
            <person name="Wang P."/>
            <person name="Xu J."/>
            <person name="Bruns T."/>
            <person name="Baldrian P."/>
            <person name="Vilgalys R."/>
            <person name="Dunand C."/>
            <person name="Henrissat B."/>
            <person name="Grigoriev I.V."/>
            <person name="Hibbett D."/>
            <person name="Nagy L.G."/>
            <person name="Martin F.M."/>
        </authorList>
    </citation>
    <scope>NUCLEOTIDE SEQUENCE</scope>
    <source>
        <strain evidence="2">Prilba</strain>
    </source>
</reference>
<sequence length="612" mass="69087">MSDWSETRLLALVLARSLDVELPNTRKICLGDISSSALANELAETTTLLESAVTELNALKSLLRPINRLPTELLVHIFSFLGGGAFVVPASHVCRRWRDIALDTPSLWTVIREDDNLFAAQCFMERSKHAKLDVSVLLDMREQSDFVFFQSLVIPHAIRIRHLHVDVYGDRAYDFYCLLAARDFLMPVLEHFSIRMNEYGWRDDSHQGPLPSRESFFGESEFLERLTFRSALPLSTQLSPTIRSLTLAERVFDLDALLECLNVAPNLEYLAFLNSVPHTFQSYTRESLVSLHRLRELYWFQISVCDNVLGTVKLFEHLIMPNLETTLFVLLIDPSKYSPTELYTPCCRSVSLFTTTSAITELHLEASHFTPGKLARNNIVFHGRRHNDHETLFSVRVNRCVLESFCTTEGISLTSSIHVNTTHLTHLTLTSKYSYSWNRFFQKSWSRFLRSIPSVKVLRLYVSKPVEILRSISTADELSATSETSPTSSSSTAILPNLQVLHLFRCSISSRGARYTGGDTASAADTDSDTVRSIYEGEDDEQNLLHFLQGRADLGIPIKIIVCTAEDAAALALLPDALSLVDSVESGIPPEGMWSEPMFPRRLIPLLEEHLN</sequence>
<evidence type="ECO:0000313" key="3">
    <source>
        <dbReference type="Proteomes" id="UP000759537"/>
    </source>
</evidence>
<dbReference type="OrthoDB" id="2269034at2759"/>
<name>A0A9P5TCE3_9AGAM</name>
<dbReference type="Gene3D" id="1.20.1280.50">
    <property type="match status" value="1"/>
</dbReference>
<dbReference type="EMBL" id="WHVB01000004">
    <property type="protein sequence ID" value="KAF8484011.1"/>
    <property type="molecule type" value="Genomic_DNA"/>
</dbReference>
<comment type="caution">
    <text evidence="2">The sequence shown here is derived from an EMBL/GenBank/DDBJ whole genome shotgun (WGS) entry which is preliminary data.</text>
</comment>
<dbReference type="SUPFAM" id="SSF81383">
    <property type="entry name" value="F-box domain"/>
    <property type="match status" value="1"/>
</dbReference>
<gene>
    <name evidence="2" type="ORF">DFH94DRAFT_646265</name>
</gene>
<reference evidence="2" key="1">
    <citation type="submission" date="2019-10" db="EMBL/GenBank/DDBJ databases">
        <authorList>
            <consortium name="DOE Joint Genome Institute"/>
            <person name="Kuo A."/>
            <person name="Miyauchi S."/>
            <person name="Kiss E."/>
            <person name="Drula E."/>
            <person name="Kohler A."/>
            <person name="Sanchez-Garcia M."/>
            <person name="Andreopoulos B."/>
            <person name="Barry K.W."/>
            <person name="Bonito G."/>
            <person name="Buee M."/>
            <person name="Carver A."/>
            <person name="Chen C."/>
            <person name="Cichocki N."/>
            <person name="Clum A."/>
            <person name="Culley D."/>
            <person name="Crous P.W."/>
            <person name="Fauchery L."/>
            <person name="Girlanda M."/>
            <person name="Hayes R."/>
            <person name="Keri Z."/>
            <person name="LaButti K."/>
            <person name="Lipzen A."/>
            <person name="Lombard V."/>
            <person name="Magnuson J."/>
            <person name="Maillard F."/>
            <person name="Morin E."/>
            <person name="Murat C."/>
            <person name="Nolan M."/>
            <person name="Ohm R."/>
            <person name="Pangilinan J."/>
            <person name="Pereira M."/>
            <person name="Perotto S."/>
            <person name="Peter M."/>
            <person name="Riley R."/>
            <person name="Sitrit Y."/>
            <person name="Stielow B."/>
            <person name="Szollosi G."/>
            <person name="Zifcakova L."/>
            <person name="Stursova M."/>
            <person name="Spatafora J.W."/>
            <person name="Tedersoo L."/>
            <person name="Vaario L.-M."/>
            <person name="Yamada A."/>
            <person name="Yan M."/>
            <person name="Wang P."/>
            <person name="Xu J."/>
            <person name="Bruns T."/>
            <person name="Baldrian P."/>
            <person name="Vilgalys R."/>
            <person name="Henrissat B."/>
            <person name="Grigoriev I.V."/>
            <person name="Hibbett D."/>
            <person name="Nagy L.G."/>
            <person name="Martin F.M."/>
        </authorList>
    </citation>
    <scope>NUCLEOTIDE SEQUENCE</scope>
    <source>
        <strain evidence="2">Prilba</strain>
    </source>
</reference>
<accession>A0A9P5TCE3</accession>
<dbReference type="PROSITE" id="PS50181">
    <property type="entry name" value="FBOX"/>
    <property type="match status" value="1"/>
</dbReference>
<dbReference type="AlphaFoldDB" id="A0A9P5TCE3"/>
<proteinExistence type="predicted"/>
<evidence type="ECO:0000259" key="1">
    <source>
        <dbReference type="PROSITE" id="PS50181"/>
    </source>
</evidence>
<dbReference type="InterPro" id="IPR036047">
    <property type="entry name" value="F-box-like_dom_sf"/>
</dbReference>
<dbReference type="Proteomes" id="UP000759537">
    <property type="component" value="Unassembled WGS sequence"/>
</dbReference>
<protein>
    <recommendedName>
        <fullName evidence="1">F-box domain-containing protein</fullName>
    </recommendedName>
</protein>
<dbReference type="InterPro" id="IPR001810">
    <property type="entry name" value="F-box_dom"/>
</dbReference>